<reference evidence="2" key="2">
    <citation type="submission" date="2025-09" db="UniProtKB">
        <authorList>
            <consortium name="Ensembl"/>
        </authorList>
    </citation>
    <scope>IDENTIFICATION</scope>
</reference>
<dbReference type="OrthoDB" id="1939715at2759"/>
<evidence type="ECO:0000256" key="1">
    <source>
        <dbReference type="SAM" id="MobiDB-lite"/>
    </source>
</evidence>
<dbReference type="GO" id="GO:0030154">
    <property type="term" value="P:cell differentiation"/>
    <property type="evidence" value="ECO:0007669"/>
    <property type="project" value="TreeGrafter"/>
</dbReference>
<dbReference type="PANTHER" id="PTHR14038:SF5">
    <property type="entry name" value="PROTEIN PRRC2A"/>
    <property type="match status" value="1"/>
</dbReference>
<feature type="region of interest" description="Disordered" evidence="1">
    <location>
        <begin position="455"/>
        <end position="474"/>
    </location>
</feature>
<feature type="compositionally biased region" description="Low complexity" evidence="1">
    <location>
        <begin position="158"/>
        <end position="170"/>
    </location>
</feature>
<dbReference type="InterPro" id="IPR033184">
    <property type="entry name" value="PRRC2"/>
</dbReference>
<proteinExistence type="predicted"/>
<evidence type="ECO:0000313" key="2">
    <source>
        <dbReference type="Ensembl" id="ENSNNAP00000004119.1"/>
    </source>
</evidence>
<dbReference type="Proteomes" id="UP000694559">
    <property type="component" value="Unplaced"/>
</dbReference>
<feature type="compositionally biased region" description="Basic and acidic residues" evidence="1">
    <location>
        <begin position="505"/>
        <end position="533"/>
    </location>
</feature>
<feature type="region of interest" description="Disordered" evidence="1">
    <location>
        <begin position="378"/>
        <end position="400"/>
    </location>
</feature>
<protein>
    <submittedName>
        <fullName evidence="2">Uncharacterized protein</fullName>
    </submittedName>
</protein>
<feature type="region of interest" description="Disordered" evidence="1">
    <location>
        <begin position="1"/>
        <end position="104"/>
    </location>
</feature>
<name>A0A8C6VFC3_NAJNA</name>
<feature type="compositionally biased region" description="Basic and acidic residues" evidence="1">
    <location>
        <begin position="66"/>
        <end position="77"/>
    </location>
</feature>
<dbReference type="AlphaFoldDB" id="A0A8C6VFC3"/>
<keyword evidence="3" id="KW-1185">Reference proteome</keyword>
<dbReference type="GeneTree" id="ENSGT00950000183161"/>
<sequence>MLPPSGVEPLARVRMTRWPPIQKQRTLRNKGGGPYQLETPVCSRTRSSPEPPPRDHPPPGAIGTERSQRAEKAKETTEGLAVLKPEQSPQLDSPGACPPIQFGASDKDADLRFIVNEVPKAGEELHQALTEGLASAPREWELLPAAPPGHRASPEMPPSRSFEPRSFPGAPAAAASSCLHSFPADAPMFSGERGQGPRLYPELFYGNQVPNAQLESQLHSASGGSNYRPNTPSVHSYRSQHLYLQPSPAPASPAQTAAGAVLPSSALLSGMALKGQYVEIAALQAADLPKLPATGLLYQAPPPSFIYSSAFCGSQLAPEQALLQVRQELASPSEFYPATLGQGNQSNFLTATGPAQQVLLPVVEQPQLPPVVNFGSLQQAPTAASAPPPPPPPPPPMPLVPVAAQALRAPGQLAGRLVSPAIRTFPPGGVGRNELHALEMKPMPDYRKLNGLGSVGARPPSGNRPFSGGFSTRLKSPGSGYGGLFRAQRFEVYQQSDVLRWNPRCWERAPQPRDGAPARRLEPDTRSHADKQDPNLSGHH</sequence>
<accession>A0A8C6VFC3</accession>
<feature type="region of interest" description="Disordered" evidence="1">
    <location>
        <begin position="146"/>
        <end position="170"/>
    </location>
</feature>
<organism evidence="2 3">
    <name type="scientific">Naja naja</name>
    <name type="common">Indian cobra</name>
    <dbReference type="NCBI Taxonomy" id="35670"/>
    <lineage>
        <taxon>Eukaryota</taxon>
        <taxon>Metazoa</taxon>
        <taxon>Chordata</taxon>
        <taxon>Craniata</taxon>
        <taxon>Vertebrata</taxon>
        <taxon>Euteleostomi</taxon>
        <taxon>Lepidosauria</taxon>
        <taxon>Squamata</taxon>
        <taxon>Bifurcata</taxon>
        <taxon>Unidentata</taxon>
        <taxon>Episquamata</taxon>
        <taxon>Toxicofera</taxon>
        <taxon>Serpentes</taxon>
        <taxon>Colubroidea</taxon>
        <taxon>Elapidae</taxon>
        <taxon>Elapinae</taxon>
        <taxon>Naja</taxon>
    </lineage>
</organism>
<evidence type="ECO:0000313" key="3">
    <source>
        <dbReference type="Proteomes" id="UP000694559"/>
    </source>
</evidence>
<feature type="compositionally biased region" description="Pro residues" evidence="1">
    <location>
        <begin position="386"/>
        <end position="399"/>
    </location>
</feature>
<feature type="region of interest" description="Disordered" evidence="1">
    <location>
        <begin position="503"/>
        <end position="540"/>
    </location>
</feature>
<dbReference type="Ensembl" id="ENSNNAT00000004306.1">
    <property type="protein sequence ID" value="ENSNNAP00000004119.1"/>
    <property type="gene ID" value="ENSNNAG00000002777.1"/>
</dbReference>
<dbReference type="PANTHER" id="PTHR14038">
    <property type="entry name" value="BAT2 HLA-B-ASSOCIATED TRANSCRIPT 2"/>
    <property type="match status" value="1"/>
</dbReference>
<reference evidence="2" key="1">
    <citation type="submission" date="2025-08" db="UniProtKB">
        <authorList>
            <consortium name="Ensembl"/>
        </authorList>
    </citation>
    <scope>IDENTIFICATION</scope>
</reference>